<evidence type="ECO:0000313" key="2">
    <source>
        <dbReference type="EMBL" id="KAF6435790.1"/>
    </source>
</evidence>
<accession>A0A7J8EK47</accession>
<keyword evidence="1" id="KW-1133">Transmembrane helix</keyword>
<dbReference type="Proteomes" id="UP000593571">
    <property type="component" value="Unassembled WGS sequence"/>
</dbReference>
<feature type="transmembrane region" description="Helical" evidence="1">
    <location>
        <begin position="118"/>
        <end position="135"/>
    </location>
</feature>
<comment type="caution">
    <text evidence="2">The sequence shown here is derived from an EMBL/GenBank/DDBJ whole genome shotgun (WGS) entry which is preliminary data.</text>
</comment>
<sequence>MKLYIFILCGNNSRDDLILPAHKGFLHVKCIFYHHSKEYIFICSRMLTNGSCVCVGMCVCVCVCVCVCLNYRRNFVTLNVRYQGRKYNLLITTLLIFLTIMLQGNIIKQPNERACDFILSLLWILLTFPISKFCSGK</sequence>
<proteinExistence type="predicted"/>
<feature type="transmembrane region" description="Helical" evidence="1">
    <location>
        <begin position="89"/>
        <end position="106"/>
    </location>
</feature>
<dbReference type="EMBL" id="JACASE010000009">
    <property type="protein sequence ID" value="KAF6435790.1"/>
    <property type="molecule type" value="Genomic_DNA"/>
</dbReference>
<evidence type="ECO:0000256" key="1">
    <source>
        <dbReference type="SAM" id="Phobius"/>
    </source>
</evidence>
<organism evidence="2 3">
    <name type="scientific">Rousettus aegyptiacus</name>
    <name type="common">Egyptian fruit bat</name>
    <name type="synonym">Pteropus aegyptiacus</name>
    <dbReference type="NCBI Taxonomy" id="9407"/>
    <lineage>
        <taxon>Eukaryota</taxon>
        <taxon>Metazoa</taxon>
        <taxon>Chordata</taxon>
        <taxon>Craniata</taxon>
        <taxon>Vertebrata</taxon>
        <taxon>Euteleostomi</taxon>
        <taxon>Mammalia</taxon>
        <taxon>Eutheria</taxon>
        <taxon>Laurasiatheria</taxon>
        <taxon>Chiroptera</taxon>
        <taxon>Yinpterochiroptera</taxon>
        <taxon>Pteropodoidea</taxon>
        <taxon>Pteropodidae</taxon>
        <taxon>Rousettinae</taxon>
        <taxon>Rousettus</taxon>
    </lineage>
</organism>
<protein>
    <submittedName>
        <fullName evidence="2">Uncharacterized protein</fullName>
    </submittedName>
</protein>
<dbReference type="AlphaFoldDB" id="A0A7J8EK47"/>
<feature type="transmembrane region" description="Helical" evidence="1">
    <location>
        <begin position="46"/>
        <end position="69"/>
    </location>
</feature>
<evidence type="ECO:0000313" key="3">
    <source>
        <dbReference type="Proteomes" id="UP000593571"/>
    </source>
</evidence>
<reference evidence="2 3" key="1">
    <citation type="journal article" date="2020" name="Nature">
        <title>Six reference-quality genomes reveal evolution of bat adaptations.</title>
        <authorList>
            <person name="Jebb D."/>
            <person name="Huang Z."/>
            <person name="Pippel M."/>
            <person name="Hughes G.M."/>
            <person name="Lavrichenko K."/>
            <person name="Devanna P."/>
            <person name="Winkler S."/>
            <person name="Jermiin L.S."/>
            <person name="Skirmuntt E.C."/>
            <person name="Katzourakis A."/>
            <person name="Burkitt-Gray L."/>
            <person name="Ray D.A."/>
            <person name="Sullivan K.A.M."/>
            <person name="Roscito J.G."/>
            <person name="Kirilenko B.M."/>
            <person name="Davalos L.M."/>
            <person name="Corthals A.P."/>
            <person name="Power M.L."/>
            <person name="Jones G."/>
            <person name="Ransome R.D."/>
            <person name="Dechmann D.K.N."/>
            <person name="Locatelli A.G."/>
            <person name="Puechmaille S.J."/>
            <person name="Fedrigo O."/>
            <person name="Jarvis E.D."/>
            <person name="Hiller M."/>
            <person name="Vernes S.C."/>
            <person name="Myers E.W."/>
            <person name="Teeling E.C."/>
        </authorList>
    </citation>
    <scope>NUCLEOTIDE SEQUENCE [LARGE SCALE GENOMIC DNA]</scope>
    <source>
        <strain evidence="2">MRouAeg1</strain>
        <tissue evidence="2">Muscle</tissue>
    </source>
</reference>
<keyword evidence="1" id="KW-0472">Membrane</keyword>
<keyword evidence="1" id="KW-0812">Transmembrane</keyword>
<keyword evidence="3" id="KW-1185">Reference proteome</keyword>
<gene>
    <name evidence="2" type="ORF">HJG63_012517</name>
</gene>
<name>A0A7J8EK47_ROUAE</name>